<feature type="domain" description="4Fe-4S ferredoxin-type" evidence="4">
    <location>
        <begin position="41"/>
        <end position="71"/>
    </location>
</feature>
<dbReference type="OrthoDB" id="1091152at2"/>
<dbReference type="InterPro" id="IPR007516">
    <property type="entry name" value="Co_F420_Hydgase/DH_bsu_N"/>
</dbReference>
<accession>A0A5C4S6B2</accession>
<dbReference type="PANTHER" id="PTHR31332:SF0">
    <property type="entry name" value="7-HYDROXYMETHYL CHLOROPHYLL A REDUCTASE, CHLOROPLASTIC"/>
    <property type="match status" value="1"/>
</dbReference>
<gene>
    <name evidence="5" type="ORF">FGF66_08425</name>
</gene>
<keyword evidence="3" id="KW-0411">Iron-sulfur</keyword>
<organism evidence="5 6">
    <name type="scientific">Chlorobaculum thiosulfatiphilum</name>
    <name type="common">Chlorobium limicola f.sp. thiosulfatophilum</name>
    <dbReference type="NCBI Taxonomy" id="115852"/>
    <lineage>
        <taxon>Bacteria</taxon>
        <taxon>Pseudomonadati</taxon>
        <taxon>Chlorobiota</taxon>
        <taxon>Chlorobiia</taxon>
        <taxon>Chlorobiales</taxon>
        <taxon>Chlorobiaceae</taxon>
        <taxon>Chlorobaculum</taxon>
    </lineage>
</organism>
<dbReference type="PROSITE" id="PS00198">
    <property type="entry name" value="4FE4S_FER_1"/>
    <property type="match status" value="1"/>
</dbReference>
<dbReference type="InterPro" id="IPR045220">
    <property type="entry name" value="FRHB/FDHB/HCAR-like"/>
</dbReference>
<keyword evidence="1" id="KW-0479">Metal-binding</keyword>
<evidence type="ECO:0000256" key="2">
    <source>
        <dbReference type="ARBA" id="ARBA00023004"/>
    </source>
</evidence>
<evidence type="ECO:0000259" key="4">
    <source>
        <dbReference type="PROSITE" id="PS51379"/>
    </source>
</evidence>
<comment type="caution">
    <text evidence="5">The sequence shown here is derived from an EMBL/GenBank/DDBJ whole genome shotgun (WGS) entry which is preliminary data.</text>
</comment>
<dbReference type="Pfam" id="PF12838">
    <property type="entry name" value="Fer4_7"/>
    <property type="match status" value="1"/>
</dbReference>
<evidence type="ECO:0000256" key="3">
    <source>
        <dbReference type="ARBA" id="ARBA00023014"/>
    </source>
</evidence>
<dbReference type="Gene3D" id="3.30.70.20">
    <property type="match status" value="1"/>
</dbReference>
<dbReference type="GO" id="GO:0052592">
    <property type="term" value="F:oxidoreductase activity, acting on CH or CH2 groups, with an iron-sulfur protein as acceptor"/>
    <property type="evidence" value="ECO:0007669"/>
    <property type="project" value="TreeGrafter"/>
</dbReference>
<dbReference type="AlphaFoldDB" id="A0A5C4S6B2"/>
<evidence type="ECO:0000313" key="5">
    <source>
        <dbReference type="EMBL" id="TNJ38559.1"/>
    </source>
</evidence>
<dbReference type="Pfam" id="PF04422">
    <property type="entry name" value="FrhB_FdhB_N"/>
    <property type="match status" value="1"/>
</dbReference>
<dbReference type="EMBL" id="VDCH01000017">
    <property type="protein sequence ID" value="TNJ38559.1"/>
    <property type="molecule type" value="Genomic_DNA"/>
</dbReference>
<dbReference type="Proteomes" id="UP000308271">
    <property type="component" value="Unassembled WGS sequence"/>
</dbReference>
<feature type="domain" description="4Fe-4S ferredoxin-type" evidence="4">
    <location>
        <begin position="7"/>
        <end position="36"/>
    </location>
</feature>
<dbReference type="GO" id="GO:0051536">
    <property type="term" value="F:iron-sulfur cluster binding"/>
    <property type="evidence" value="ECO:0007669"/>
    <property type="project" value="UniProtKB-KW"/>
</dbReference>
<evidence type="ECO:0000313" key="6">
    <source>
        <dbReference type="Proteomes" id="UP000308271"/>
    </source>
</evidence>
<dbReference type="SUPFAM" id="SSF54862">
    <property type="entry name" value="4Fe-4S ferredoxins"/>
    <property type="match status" value="1"/>
</dbReference>
<dbReference type="GO" id="GO:0046872">
    <property type="term" value="F:metal ion binding"/>
    <property type="evidence" value="ECO:0007669"/>
    <property type="project" value="UniProtKB-KW"/>
</dbReference>
<dbReference type="PANTHER" id="PTHR31332">
    <property type="entry name" value="7-HYDROXYMETHYL CHLOROPHYLL A REDUCTASE, CHLOROPLASTIC"/>
    <property type="match status" value="1"/>
</dbReference>
<dbReference type="RefSeq" id="WP_139457208.1">
    <property type="nucleotide sequence ID" value="NZ_VDCH01000017.1"/>
</dbReference>
<reference evidence="5 6" key="1">
    <citation type="submission" date="2019-05" db="EMBL/GenBank/DDBJ databases">
        <title>Draft Whole-Genome sequence of the green sulfur bacterium Chlorobaculum thiosulfatiphilum DSM 249.</title>
        <authorList>
            <person name="Meyer T.E."/>
            <person name="Kyndt J.A."/>
        </authorList>
    </citation>
    <scope>NUCLEOTIDE SEQUENCE [LARGE SCALE GENOMIC DNA]</scope>
    <source>
        <strain evidence="5 6">DSM 249</strain>
    </source>
</reference>
<name>A0A5C4S6B2_CHLTI</name>
<dbReference type="InterPro" id="IPR017900">
    <property type="entry name" value="4Fe4S_Fe_S_CS"/>
</dbReference>
<dbReference type="PROSITE" id="PS51379">
    <property type="entry name" value="4FE4S_FER_2"/>
    <property type="match status" value="2"/>
</dbReference>
<keyword evidence="6" id="KW-1185">Reference proteome</keyword>
<protein>
    <submittedName>
        <fullName evidence="5">FeS-binding protein</fullName>
    </submittedName>
</protein>
<evidence type="ECO:0000256" key="1">
    <source>
        <dbReference type="ARBA" id="ARBA00022723"/>
    </source>
</evidence>
<proteinExistence type="predicted"/>
<dbReference type="InterPro" id="IPR007525">
    <property type="entry name" value="FrhB_FdhB_C"/>
</dbReference>
<dbReference type="Pfam" id="PF04432">
    <property type="entry name" value="FrhB_FdhB_C"/>
    <property type="match status" value="1"/>
</dbReference>
<dbReference type="InterPro" id="IPR017896">
    <property type="entry name" value="4Fe4S_Fe-S-bd"/>
</dbReference>
<sequence length="407" mass="46177">MVEKIDNKFIVDNDYCQQCGTCIGLCTSSAISMCLRDDGISILSILNEKCINCGMCYDVCPANKKLEVENIYDHIKRMSYCDAYAKDDDIRNLSSSGGVAKTIIVEGLNNGIFDAVYVLKKSDIYPYVAGTYIDKSDGVKYDDIPNSIYHPLMMNLALKKVKKVDKLLIVGTPCQIKGAEEYLKGRCNKLTKVALFCKQQKTLDSTKFIAKLLNTSVDIKKPFSAKYRGDGWPGIIRINKKEIPLENGVAMSMQKRLWTVNGCKICGIPFGDKVDLSLMDPWGGYYKKSDNGITVVVIQSSQGEKILSDLNAHINIEKKSFKQIKRVFILDDIQRKIILIPYFLKEKIRKRILFAGKVNDIQDVFYRNLVEVMPRMPLKIYSILCRVPDIRDLILSVGYLKKKYNQK</sequence>
<keyword evidence="2" id="KW-0408">Iron</keyword>